<organism evidence="1 2">
    <name type="scientific">Serendipita vermifera MAFF 305830</name>
    <dbReference type="NCBI Taxonomy" id="933852"/>
    <lineage>
        <taxon>Eukaryota</taxon>
        <taxon>Fungi</taxon>
        <taxon>Dikarya</taxon>
        <taxon>Basidiomycota</taxon>
        <taxon>Agaricomycotina</taxon>
        <taxon>Agaricomycetes</taxon>
        <taxon>Sebacinales</taxon>
        <taxon>Serendipitaceae</taxon>
        <taxon>Serendipita</taxon>
    </lineage>
</organism>
<reference evidence="2" key="2">
    <citation type="submission" date="2015-01" db="EMBL/GenBank/DDBJ databases">
        <title>Evolutionary Origins and Diversification of the Mycorrhizal Mutualists.</title>
        <authorList>
            <consortium name="DOE Joint Genome Institute"/>
            <consortium name="Mycorrhizal Genomics Consortium"/>
            <person name="Kohler A."/>
            <person name="Kuo A."/>
            <person name="Nagy L.G."/>
            <person name="Floudas D."/>
            <person name="Copeland A."/>
            <person name="Barry K.W."/>
            <person name="Cichocki N."/>
            <person name="Veneault-Fourrey C."/>
            <person name="LaButti K."/>
            <person name="Lindquist E.A."/>
            <person name="Lipzen A."/>
            <person name="Lundell T."/>
            <person name="Morin E."/>
            <person name="Murat C."/>
            <person name="Riley R."/>
            <person name="Ohm R."/>
            <person name="Sun H."/>
            <person name="Tunlid A."/>
            <person name="Henrissat B."/>
            <person name="Grigoriev I.V."/>
            <person name="Hibbett D.S."/>
            <person name="Martin F."/>
        </authorList>
    </citation>
    <scope>NUCLEOTIDE SEQUENCE [LARGE SCALE GENOMIC DNA]</scope>
    <source>
        <strain evidence="2">MAFF 305830</strain>
    </source>
</reference>
<accession>A0A0C3BJR4</accession>
<keyword evidence="2" id="KW-1185">Reference proteome</keyword>
<dbReference type="HOGENOM" id="CLU_2442251_0_0_1"/>
<sequence>MLWQHYHFSTFYSLRAHIPPLQPAHPSQRRRPLPFFLSFSNFLQFWLASSLFIEELSSIPTVDTSPSRPQLSSNLPQFFTRSSWLEVNLR</sequence>
<proteinExistence type="predicted"/>
<evidence type="ECO:0000313" key="2">
    <source>
        <dbReference type="Proteomes" id="UP000054097"/>
    </source>
</evidence>
<protein>
    <submittedName>
        <fullName evidence="1">Uncharacterized protein</fullName>
    </submittedName>
</protein>
<name>A0A0C3BJR4_SERVB</name>
<dbReference type="Proteomes" id="UP000054097">
    <property type="component" value="Unassembled WGS sequence"/>
</dbReference>
<dbReference type="AlphaFoldDB" id="A0A0C3BJR4"/>
<dbReference type="EMBL" id="KN824281">
    <property type="protein sequence ID" value="KIM31716.1"/>
    <property type="molecule type" value="Genomic_DNA"/>
</dbReference>
<reference evidence="1 2" key="1">
    <citation type="submission" date="2014-04" db="EMBL/GenBank/DDBJ databases">
        <authorList>
            <consortium name="DOE Joint Genome Institute"/>
            <person name="Kuo A."/>
            <person name="Zuccaro A."/>
            <person name="Kohler A."/>
            <person name="Nagy L.G."/>
            <person name="Floudas D."/>
            <person name="Copeland A."/>
            <person name="Barry K.W."/>
            <person name="Cichocki N."/>
            <person name="Veneault-Fourrey C."/>
            <person name="LaButti K."/>
            <person name="Lindquist E.A."/>
            <person name="Lipzen A."/>
            <person name="Lundell T."/>
            <person name="Morin E."/>
            <person name="Murat C."/>
            <person name="Sun H."/>
            <person name="Tunlid A."/>
            <person name="Henrissat B."/>
            <person name="Grigoriev I.V."/>
            <person name="Hibbett D.S."/>
            <person name="Martin F."/>
            <person name="Nordberg H.P."/>
            <person name="Cantor M.N."/>
            <person name="Hua S.X."/>
        </authorList>
    </citation>
    <scope>NUCLEOTIDE SEQUENCE [LARGE SCALE GENOMIC DNA]</scope>
    <source>
        <strain evidence="1 2">MAFF 305830</strain>
    </source>
</reference>
<evidence type="ECO:0000313" key="1">
    <source>
        <dbReference type="EMBL" id="KIM31716.1"/>
    </source>
</evidence>
<gene>
    <name evidence="1" type="ORF">M408DRAFT_237225</name>
</gene>